<sequence>MEAAALFVLTGLGYVVTQLSGKPKDTESFQSGIRFPTFNTLMATEPPPSEPSPEELQGEYINAVFSDARSTQNPIPAAPNNTIETVMMNQGGIEDTPSYGTITTDEQGRRILKDATYSELMGMNVKTSDFTHNNMVPFFGGRVKQNVDFDKNTGILDNFVGAGTLQIKKKEVETMFDSARAPYGNPFGMESSSDFVQSRMNNPRSRAGEKPFEPTRVAPAVNEGFGTTGKGGFQQMEVNEYMMGAIRKTDDLRTADNPKLTYAQPVVPGQHFIGGAAENPGEVRKYRPDKFYIDEHGERLLVTTGDVIKGATRPVQVMKHVTRPETSVENFGTAGAQDAGQSYVTGSYHVPMTQQYGGAGFRNADMTSYYTNNPEAPESDYGRSSIEIRPNERNLTGERTMGLNLVPADTGSVTVHYNDDARPTRREEMSGNIRQTGTPVGFAGGAPAVTVWDPNDVARTTVKEGTIDWNYMGIAASADGPTKLRVYDPDDIARPTQKSQISAKSDYFGTPNSINKDFTSHDSAYNMRLNPNKQQIAKGRNPMHGNGGALAIFDGQIKQTTRRLDADSVNDRADAVNRVVGIPTGVGDIGQVRYKVPLQQDVNVIRNQREILAGIHSNPLFDTQDLSRNAEHDEAIYAKVLETI</sequence>
<reference evidence="2" key="1">
    <citation type="journal article" date="2020" name="Nature">
        <title>Giant virus diversity and host interactions through global metagenomics.</title>
        <authorList>
            <person name="Schulz F."/>
            <person name="Roux S."/>
            <person name="Paez-Espino D."/>
            <person name="Jungbluth S."/>
            <person name="Walsh D.A."/>
            <person name="Denef V.J."/>
            <person name="McMahon K.D."/>
            <person name="Konstantinidis K.T."/>
            <person name="Eloe-Fadrosh E.A."/>
            <person name="Kyrpides N.C."/>
            <person name="Woyke T."/>
        </authorList>
    </citation>
    <scope>NUCLEOTIDE SEQUENCE</scope>
    <source>
        <strain evidence="2">GVMAG-S-1101172-89</strain>
    </source>
</reference>
<evidence type="ECO:0000256" key="1">
    <source>
        <dbReference type="SAM" id="MobiDB-lite"/>
    </source>
</evidence>
<dbReference type="EMBL" id="MN740808">
    <property type="protein sequence ID" value="QHU12682.1"/>
    <property type="molecule type" value="Genomic_DNA"/>
</dbReference>
<name>A0A6C0K3R9_9ZZZZ</name>
<dbReference type="AlphaFoldDB" id="A0A6C0K3R9"/>
<accession>A0A6C0K3R9</accession>
<evidence type="ECO:0000313" key="2">
    <source>
        <dbReference type="EMBL" id="QHU12682.1"/>
    </source>
</evidence>
<proteinExistence type="predicted"/>
<feature type="region of interest" description="Disordered" evidence="1">
    <location>
        <begin position="423"/>
        <end position="442"/>
    </location>
</feature>
<protein>
    <submittedName>
        <fullName evidence="2">Uncharacterized protein</fullName>
    </submittedName>
</protein>
<organism evidence="2">
    <name type="scientific">viral metagenome</name>
    <dbReference type="NCBI Taxonomy" id="1070528"/>
    <lineage>
        <taxon>unclassified sequences</taxon>
        <taxon>metagenomes</taxon>
        <taxon>organismal metagenomes</taxon>
    </lineage>
</organism>